<protein>
    <submittedName>
        <fullName evidence="2">Uncharacterized protein</fullName>
    </submittedName>
</protein>
<gene>
    <name evidence="2" type="ORF">GCM10009430_10290</name>
</gene>
<evidence type="ECO:0000313" key="2">
    <source>
        <dbReference type="EMBL" id="GAA0715603.1"/>
    </source>
</evidence>
<keyword evidence="1" id="KW-0732">Signal</keyword>
<evidence type="ECO:0000256" key="1">
    <source>
        <dbReference type="SAM" id="SignalP"/>
    </source>
</evidence>
<organism evidence="2 3">
    <name type="scientific">Aquimarina litoralis</name>
    <dbReference type="NCBI Taxonomy" id="584605"/>
    <lineage>
        <taxon>Bacteria</taxon>
        <taxon>Pseudomonadati</taxon>
        <taxon>Bacteroidota</taxon>
        <taxon>Flavobacteriia</taxon>
        <taxon>Flavobacteriales</taxon>
        <taxon>Flavobacteriaceae</taxon>
        <taxon>Aquimarina</taxon>
    </lineage>
</organism>
<evidence type="ECO:0000313" key="3">
    <source>
        <dbReference type="Proteomes" id="UP001501758"/>
    </source>
</evidence>
<feature type="signal peptide" evidence="1">
    <location>
        <begin position="1"/>
        <end position="19"/>
    </location>
</feature>
<feature type="chain" id="PRO_5045274432" evidence="1">
    <location>
        <begin position="20"/>
        <end position="124"/>
    </location>
</feature>
<accession>A0ABP3TQB8</accession>
<dbReference type="EMBL" id="BAAAGE010000001">
    <property type="protein sequence ID" value="GAA0715603.1"/>
    <property type="molecule type" value="Genomic_DNA"/>
</dbReference>
<proteinExistence type="predicted"/>
<sequence>MRKMLMVLFVLGLMQSVKAQFIEVLDTNENLKTDVKSDFVWIQANESNQVMKGIEVAGIREDEIKQRLKSKPISLIMYWRYDLVSDGRSDKNQLAGVDSYTSEYEMTDLGKKLVTLGLINTIIE</sequence>
<comment type="caution">
    <text evidence="2">The sequence shown here is derived from an EMBL/GenBank/DDBJ whole genome shotgun (WGS) entry which is preliminary data.</text>
</comment>
<reference evidence="3" key="1">
    <citation type="journal article" date="2019" name="Int. J. Syst. Evol. Microbiol.">
        <title>The Global Catalogue of Microorganisms (GCM) 10K type strain sequencing project: providing services to taxonomists for standard genome sequencing and annotation.</title>
        <authorList>
            <consortium name="The Broad Institute Genomics Platform"/>
            <consortium name="The Broad Institute Genome Sequencing Center for Infectious Disease"/>
            <person name="Wu L."/>
            <person name="Ma J."/>
        </authorList>
    </citation>
    <scope>NUCLEOTIDE SEQUENCE [LARGE SCALE GENOMIC DNA]</scope>
    <source>
        <strain evidence="3">JCM 15974</strain>
    </source>
</reference>
<dbReference type="Proteomes" id="UP001501758">
    <property type="component" value="Unassembled WGS sequence"/>
</dbReference>
<keyword evidence="3" id="KW-1185">Reference proteome</keyword>
<name>A0ABP3TQB8_9FLAO</name>
<dbReference type="RefSeq" id="WP_343911129.1">
    <property type="nucleotide sequence ID" value="NZ_BAAAGE010000001.1"/>
</dbReference>